<evidence type="ECO:0000313" key="8">
    <source>
        <dbReference type="EMBL" id="CAF3376975.1"/>
    </source>
</evidence>
<dbReference type="InterPro" id="IPR027805">
    <property type="entry name" value="Transposase_HTH_dom"/>
</dbReference>
<name>A0A817Y7B9_9BILA</name>
<dbReference type="PANTHER" id="PTHR23080:SF133">
    <property type="entry name" value="SI:CH211-262I1.5-RELATED"/>
    <property type="match status" value="1"/>
</dbReference>
<dbReference type="InterPro" id="IPR038441">
    <property type="entry name" value="THAP_Znf_sf"/>
</dbReference>
<dbReference type="Pfam" id="PF05485">
    <property type="entry name" value="THAP"/>
    <property type="match status" value="1"/>
</dbReference>
<evidence type="ECO:0000256" key="2">
    <source>
        <dbReference type="ARBA" id="ARBA00022723"/>
    </source>
</evidence>
<keyword evidence="5 6" id="KW-0238">DNA-binding</keyword>
<evidence type="ECO:0000256" key="6">
    <source>
        <dbReference type="PROSITE-ProRule" id="PRU00309"/>
    </source>
</evidence>
<reference evidence="8" key="1">
    <citation type="submission" date="2021-02" db="EMBL/GenBank/DDBJ databases">
        <authorList>
            <person name="Nowell W R."/>
        </authorList>
    </citation>
    <scope>NUCLEOTIDE SEQUENCE</scope>
</reference>
<organism evidence="8 9">
    <name type="scientific">Rotaria socialis</name>
    <dbReference type="NCBI Taxonomy" id="392032"/>
    <lineage>
        <taxon>Eukaryota</taxon>
        <taxon>Metazoa</taxon>
        <taxon>Spiralia</taxon>
        <taxon>Gnathifera</taxon>
        <taxon>Rotifera</taxon>
        <taxon>Eurotatoria</taxon>
        <taxon>Bdelloidea</taxon>
        <taxon>Philodinida</taxon>
        <taxon>Philodinidae</taxon>
        <taxon>Rotaria</taxon>
    </lineage>
</organism>
<accession>A0A817Y7B9</accession>
<dbReference type="PROSITE" id="PS50950">
    <property type="entry name" value="ZF_THAP"/>
    <property type="match status" value="1"/>
</dbReference>
<dbReference type="SMART" id="SM00692">
    <property type="entry name" value="DM3"/>
    <property type="match status" value="1"/>
</dbReference>
<dbReference type="InterPro" id="IPR006612">
    <property type="entry name" value="THAP_Znf"/>
</dbReference>
<dbReference type="EMBL" id="CAJNYU010000615">
    <property type="protein sequence ID" value="CAF3376975.1"/>
    <property type="molecule type" value="Genomic_DNA"/>
</dbReference>
<evidence type="ECO:0000256" key="3">
    <source>
        <dbReference type="ARBA" id="ARBA00022771"/>
    </source>
</evidence>
<keyword evidence="2" id="KW-0479">Metal-binding</keyword>
<dbReference type="SUPFAM" id="SSF57716">
    <property type="entry name" value="Glucocorticoid receptor-like (DNA-binding domain)"/>
    <property type="match status" value="1"/>
</dbReference>
<dbReference type="GO" id="GO:0003677">
    <property type="term" value="F:DNA binding"/>
    <property type="evidence" value="ECO:0007669"/>
    <property type="project" value="UniProtKB-UniRule"/>
</dbReference>
<dbReference type="Pfam" id="PF13359">
    <property type="entry name" value="DDE_Tnp_4"/>
    <property type="match status" value="1"/>
</dbReference>
<dbReference type="InterPro" id="IPR027806">
    <property type="entry name" value="HARBI1_dom"/>
</dbReference>
<evidence type="ECO:0000256" key="4">
    <source>
        <dbReference type="ARBA" id="ARBA00022833"/>
    </source>
</evidence>
<protein>
    <recommendedName>
        <fullName evidence="7">THAP-type domain-containing protein</fullName>
    </recommendedName>
</protein>
<evidence type="ECO:0000256" key="1">
    <source>
        <dbReference type="ARBA" id="ARBA00001968"/>
    </source>
</evidence>
<feature type="domain" description="THAP-type" evidence="7">
    <location>
        <begin position="1"/>
        <end position="89"/>
    </location>
</feature>
<comment type="cofactor">
    <cofactor evidence="1">
        <name>a divalent metal cation</name>
        <dbReference type="ChEBI" id="CHEBI:60240"/>
    </cofactor>
</comment>
<evidence type="ECO:0000259" key="7">
    <source>
        <dbReference type="PROSITE" id="PS50950"/>
    </source>
</evidence>
<dbReference type="Gene3D" id="6.20.210.20">
    <property type="entry name" value="THAP domain"/>
    <property type="match status" value="1"/>
</dbReference>
<dbReference type="Proteomes" id="UP000663869">
    <property type="component" value="Unassembled WGS sequence"/>
</dbReference>
<dbReference type="GO" id="GO:0008270">
    <property type="term" value="F:zinc ion binding"/>
    <property type="evidence" value="ECO:0007669"/>
    <property type="project" value="UniProtKB-KW"/>
</dbReference>
<keyword evidence="4" id="KW-0862">Zinc</keyword>
<gene>
    <name evidence="8" type="ORF">FME351_LOCUS6874</name>
</gene>
<sequence>MVKSCIACPNVQSKSSTLTFHRLPVNKEKRHIWLKRLNRLDLKDCSHRVVCALHFTASSFLGNTSIKKNVNDIHRTRNRLKSEAIPTESIGIIDINTDSRSITTQTDIDLTSLSDLFEKLSLFQNNIINTTICIERFRNDDTNIKYYTGFRSYAVFKMVFELLESHYDEYFVGYPLRTESIVQYSKSSTIYNLSKENQFFLFMVRLRRATEEHELGIFFNISQTTVSRIVIAWTRFIYSVVSSISLWQSKEQIQNTLPFEIKKNYPAVRVIVDCTEFKIEQPTNPQAQQDTWSTYKNTNTAKGLVGITPNGIVSFISPLFGGATSDRALLNMEGPDSLLQLLEDGDQIMSDRGFALDQKHSKFLLIHPPFLERRSQLSFEKVIETCIIARHRIHVERCMGKIKNFKLLNGIIPQKSIYLLNFWFYICTFFTIFDKPLVQII</sequence>
<dbReference type="SMART" id="SM00980">
    <property type="entry name" value="THAP"/>
    <property type="match status" value="1"/>
</dbReference>
<dbReference type="PANTHER" id="PTHR23080">
    <property type="entry name" value="THAP DOMAIN PROTEIN"/>
    <property type="match status" value="1"/>
</dbReference>
<evidence type="ECO:0000256" key="5">
    <source>
        <dbReference type="ARBA" id="ARBA00023125"/>
    </source>
</evidence>
<proteinExistence type="predicted"/>
<dbReference type="Pfam" id="PF13613">
    <property type="entry name" value="HTH_Tnp_4"/>
    <property type="match status" value="1"/>
</dbReference>
<dbReference type="AlphaFoldDB" id="A0A817Y7B9"/>
<keyword evidence="3 6" id="KW-0863">Zinc-finger</keyword>
<evidence type="ECO:0000313" key="9">
    <source>
        <dbReference type="Proteomes" id="UP000663869"/>
    </source>
</evidence>
<comment type="caution">
    <text evidence="8">The sequence shown here is derived from an EMBL/GenBank/DDBJ whole genome shotgun (WGS) entry which is preliminary data.</text>
</comment>